<protein>
    <submittedName>
        <fullName evidence="1">(raccoon dog) hypothetical protein</fullName>
    </submittedName>
</protein>
<reference evidence="1" key="1">
    <citation type="submission" date="2020-12" db="EMBL/GenBank/DDBJ databases">
        <authorList>
            <consortium name="Molecular Ecology Group"/>
        </authorList>
    </citation>
    <scope>NUCLEOTIDE SEQUENCE</scope>
    <source>
        <strain evidence="1">TBG_1078</strain>
    </source>
</reference>
<dbReference type="EMBL" id="CAJHUB010000775">
    <property type="protein sequence ID" value="CAD7691530.1"/>
    <property type="molecule type" value="Genomic_DNA"/>
</dbReference>
<keyword evidence="2" id="KW-1185">Reference proteome</keyword>
<evidence type="ECO:0000313" key="2">
    <source>
        <dbReference type="Proteomes" id="UP000645828"/>
    </source>
</evidence>
<dbReference type="AlphaFoldDB" id="A0A811ZSS2"/>
<organism evidence="1 2">
    <name type="scientific">Nyctereutes procyonoides</name>
    <name type="common">Raccoon dog</name>
    <name type="synonym">Canis procyonoides</name>
    <dbReference type="NCBI Taxonomy" id="34880"/>
    <lineage>
        <taxon>Eukaryota</taxon>
        <taxon>Metazoa</taxon>
        <taxon>Chordata</taxon>
        <taxon>Craniata</taxon>
        <taxon>Vertebrata</taxon>
        <taxon>Euteleostomi</taxon>
        <taxon>Mammalia</taxon>
        <taxon>Eutheria</taxon>
        <taxon>Laurasiatheria</taxon>
        <taxon>Carnivora</taxon>
        <taxon>Caniformia</taxon>
        <taxon>Canidae</taxon>
        <taxon>Nyctereutes</taxon>
    </lineage>
</organism>
<comment type="caution">
    <text evidence="1">The sequence shown here is derived from an EMBL/GenBank/DDBJ whole genome shotgun (WGS) entry which is preliminary data.</text>
</comment>
<name>A0A811ZSS2_NYCPR</name>
<gene>
    <name evidence="1" type="ORF">NYPRO_LOCUS24324</name>
</gene>
<dbReference type="Proteomes" id="UP000645828">
    <property type="component" value="Unassembled WGS sequence"/>
</dbReference>
<evidence type="ECO:0000313" key="1">
    <source>
        <dbReference type="EMBL" id="CAD7691530.1"/>
    </source>
</evidence>
<proteinExistence type="predicted"/>
<sequence length="40" mass="4819">MDWVRTVFFTQSTNSDANLFQKHSHRQTQKECFPSYWGIP</sequence>
<accession>A0A811ZSS2</accession>